<sequence length="205" mass="22407">MADDGEGKRRRGQRGPAKDYGGASRSQPKRGAADLTRERISDVHRMEEASHFDDEGNKERKKKVARLTGTSAERASRLQEALAEYNIDFQHLPSLQARSSPMSMSADQRRRVFSLFDKICGNGADEFLALWHSTRAERSGAELELQRGLREMLNGDGGCRAVVKGSVERAVLQSLAIGAVSSTTTLKGASTRLLTEHEGFSCAGV</sequence>
<feature type="compositionally biased region" description="Basic and acidic residues" evidence="1">
    <location>
        <begin position="31"/>
        <end position="58"/>
    </location>
</feature>
<dbReference type="Proteomes" id="UP000660262">
    <property type="component" value="Unassembled WGS sequence"/>
</dbReference>
<feature type="region of interest" description="Disordered" evidence="1">
    <location>
        <begin position="1"/>
        <end position="73"/>
    </location>
</feature>
<proteinExistence type="predicted"/>
<evidence type="ECO:0000313" key="3">
    <source>
        <dbReference type="Proteomes" id="UP000660262"/>
    </source>
</evidence>
<evidence type="ECO:0000313" key="2">
    <source>
        <dbReference type="EMBL" id="GHP08238.1"/>
    </source>
</evidence>
<dbReference type="EMBL" id="BNJQ01000020">
    <property type="protein sequence ID" value="GHP08238.1"/>
    <property type="molecule type" value="Genomic_DNA"/>
</dbReference>
<organism evidence="2 3">
    <name type="scientific">Pycnococcus provasolii</name>
    <dbReference type="NCBI Taxonomy" id="41880"/>
    <lineage>
        <taxon>Eukaryota</taxon>
        <taxon>Viridiplantae</taxon>
        <taxon>Chlorophyta</taxon>
        <taxon>Pseudoscourfieldiophyceae</taxon>
        <taxon>Pseudoscourfieldiales</taxon>
        <taxon>Pycnococcaceae</taxon>
        <taxon>Pycnococcus</taxon>
    </lineage>
</organism>
<gene>
    <name evidence="2" type="ORF">PPROV_000697900</name>
</gene>
<keyword evidence="3" id="KW-1185">Reference proteome</keyword>
<reference evidence="2" key="1">
    <citation type="submission" date="2020-10" db="EMBL/GenBank/DDBJ databases">
        <title>Unveiling of a novel bifunctional photoreceptor, Dualchrome1, isolated from a cosmopolitan green alga.</title>
        <authorList>
            <person name="Suzuki S."/>
            <person name="Kawachi M."/>
        </authorList>
    </citation>
    <scope>NUCLEOTIDE SEQUENCE</scope>
    <source>
        <strain evidence="2">NIES 2893</strain>
    </source>
</reference>
<accession>A0A830HMX0</accession>
<name>A0A830HMX0_9CHLO</name>
<protein>
    <submittedName>
        <fullName evidence="2">Uncharacterized protein</fullName>
    </submittedName>
</protein>
<dbReference type="AlphaFoldDB" id="A0A830HMX0"/>
<comment type="caution">
    <text evidence="2">The sequence shown here is derived from an EMBL/GenBank/DDBJ whole genome shotgun (WGS) entry which is preliminary data.</text>
</comment>
<evidence type="ECO:0000256" key="1">
    <source>
        <dbReference type="SAM" id="MobiDB-lite"/>
    </source>
</evidence>